<organism evidence="9 10">
    <name type="scientific">Bradyrhizobium cytisi</name>
    <dbReference type="NCBI Taxonomy" id="515489"/>
    <lineage>
        <taxon>Bacteria</taxon>
        <taxon>Pseudomonadati</taxon>
        <taxon>Pseudomonadota</taxon>
        <taxon>Alphaproteobacteria</taxon>
        <taxon>Hyphomicrobiales</taxon>
        <taxon>Nitrobacteraceae</taxon>
        <taxon>Bradyrhizobium</taxon>
    </lineage>
</organism>
<evidence type="ECO:0000313" key="9">
    <source>
        <dbReference type="EMBL" id="TYL87577.1"/>
    </source>
</evidence>
<dbReference type="InterPro" id="IPR031475">
    <property type="entry name" value="NBD_C"/>
</dbReference>
<evidence type="ECO:0000256" key="1">
    <source>
        <dbReference type="ARBA" id="ARBA00005715"/>
    </source>
</evidence>
<evidence type="ECO:0000256" key="2">
    <source>
        <dbReference type="ARBA" id="ARBA00022679"/>
    </source>
</evidence>
<dbReference type="InterPro" id="IPR010737">
    <property type="entry name" value="4-carb_acid_sugar_kinase_N"/>
</dbReference>
<dbReference type="OrthoDB" id="9778478at2"/>
<evidence type="ECO:0000259" key="8">
    <source>
        <dbReference type="Pfam" id="PF17042"/>
    </source>
</evidence>
<comment type="caution">
    <text evidence="9">The sequence shown here is derived from an EMBL/GenBank/DDBJ whole genome shotgun (WGS) entry which is preliminary data.</text>
</comment>
<keyword evidence="2" id="KW-0808">Transferase</keyword>
<dbReference type="AlphaFoldDB" id="A0A5S4X3L7"/>
<dbReference type="EMBL" id="VSSR01000007">
    <property type="protein sequence ID" value="TYL87577.1"/>
    <property type="molecule type" value="Genomic_DNA"/>
</dbReference>
<dbReference type="RefSeq" id="WP_148749400.1">
    <property type="nucleotide sequence ID" value="NZ_VSSR01000007.1"/>
</dbReference>
<protein>
    <submittedName>
        <fullName evidence="9">Hrp-dependent type III effector protein</fullName>
    </submittedName>
</protein>
<evidence type="ECO:0000256" key="4">
    <source>
        <dbReference type="ARBA" id="ARBA00022777"/>
    </source>
</evidence>
<evidence type="ECO:0000313" key="10">
    <source>
        <dbReference type="Proteomes" id="UP000324853"/>
    </source>
</evidence>
<name>A0A5S4X3L7_9BRAD</name>
<keyword evidence="10" id="KW-1185">Reference proteome</keyword>
<keyword evidence="5" id="KW-0067">ATP-binding</keyword>
<keyword evidence="3" id="KW-0547">Nucleotide-binding</keyword>
<dbReference type="GO" id="GO:0005524">
    <property type="term" value="F:ATP binding"/>
    <property type="evidence" value="ECO:0007669"/>
    <property type="project" value="UniProtKB-KW"/>
</dbReference>
<dbReference type="Gene3D" id="3.40.50.10840">
    <property type="entry name" value="Putative sugar-binding, N-terminal domain"/>
    <property type="match status" value="2"/>
</dbReference>
<dbReference type="GO" id="GO:0016301">
    <property type="term" value="F:kinase activity"/>
    <property type="evidence" value="ECO:0007669"/>
    <property type="project" value="UniProtKB-KW"/>
</dbReference>
<keyword evidence="4" id="KW-0418">Kinase</keyword>
<dbReference type="SUPFAM" id="SSF142764">
    <property type="entry name" value="YgbK-like"/>
    <property type="match status" value="1"/>
</dbReference>
<sequence>MSESFQDALTGLTAIRLLADDLTGALDTAAEFFGLCGPFDVIWEDTPAASGSPSLAIDSGTRERSKAESVAIVARLAPLLRDGTIAYKKVDSLLRGAWAAELGACLSTGHWASCVVAPAFGYQGRRTVDAQQYARMMDGDWHRVGDNLLDQLRQDGIEAQRGSADTLAQGGVQVFDAGTDLDLDRVVELARRMPGPVLWCGSGGLAGALARGHRADALSKFKRPVLGLFGSDQAATASQLDACGDAAVALAEGDGSALVQRKLAERGVALVKFSLAEGLSRADAAQRIARELTALVAELDPPGTLIVAGGETLKAVCLALGAHALQVTGRIVPGLPRSTLQGGRWAGVDVISKSGAFGGRDLWRDLLRDNHLLNMGSPT</sequence>
<dbReference type="InterPro" id="IPR042213">
    <property type="entry name" value="NBD_C_sf"/>
</dbReference>
<dbReference type="InterPro" id="IPR037051">
    <property type="entry name" value="4-carb_acid_sugar_kinase_N_sf"/>
</dbReference>
<dbReference type="Proteomes" id="UP000324853">
    <property type="component" value="Unassembled WGS sequence"/>
</dbReference>
<dbReference type="Pfam" id="PF07005">
    <property type="entry name" value="SBD_N"/>
    <property type="match status" value="1"/>
</dbReference>
<feature type="domain" description="Four-carbon acid sugar kinase nucleotide binding" evidence="8">
    <location>
        <begin position="227"/>
        <end position="361"/>
    </location>
</feature>
<reference evidence="9 10" key="1">
    <citation type="submission" date="2019-08" db="EMBL/GenBank/DDBJ databases">
        <title>Bradyrhizobium hipponensis sp. nov., a rhizobium isolated from a Lupinus angustifolius root nodule in Tunisia.</title>
        <authorList>
            <person name="Off K."/>
            <person name="Rejili M."/>
            <person name="Mars M."/>
            <person name="Brachmann A."/>
            <person name="Marin M."/>
        </authorList>
    </citation>
    <scope>NUCLEOTIDE SEQUENCE [LARGE SCALE GENOMIC DNA]</scope>
    <source>
        <strain evidence="9 10">CTAW11</strain>
    </source>
</reference>
<evidence type="ECO:0000256" key="5">
    <source>
        <dbReference type="ARBA" id="ARBA00022840"/>
    </source>
</evidence>
<gene>
    <name evidence="9" type="ORF">FXB38_03605</name>
</gene>
<proteinExistence type="inferred from homology"/>
<dbReference type="Gene3D" id="3.40.980.20">
    <property type="entry name" value="Four-carbon acid sugar kinase, nucleotide binding domain"/>
    <property type="match status" value="1"/>
</dbReference>
<dbReference type="Pfam" id="PF17042">
    <property type="entry name" value="NBD_C"/>
    <property type="match status" value="1"/>
</dbReference>
<accession>A0A5S4X3L7</accession>
<evidence type="ECO:0000259" key="7">
    <source>
        <dbReference type="Pfam" id="PF07005"/>
    </source>
</evidence>
<evidence type="ECO:0000256" key="3">
    <source>
        <dbReference type="ARBA" id="ARBA00022741"/>
    </source>
</evidence>
<feature type="domain" description="Four-carbon acid sugar kinase N-terminal" evidence="7">
    <location>
        <begin position="17"/>
        <end position="135"/>
    </location>
</feature>
<keyword evidence="6" id="KW-0119">Carbohydrate metabolism</keyword>
<evidence type="ECO:0000256" key="6">
    <source>
        <dbReference type="ARBA" id="ARBA00023277"/>
    </source>
</evidence>
<comment type="similarity">
    <text evidence="1">Belongs to the four-carbon acid sugar kinase family.</text>
</comment>